<name>A0A0F6B5D7_SALT1</name>
<evidence type="ECO:0000313" key="1">
    <source>
        <dbReference type="EMBL" id="ACY89731.1"/>
    </source>
</evidence>
<dbReference type="AlphaFoldDB" id="A0A0F6B5D7"/>
<accession>A0A0F6B5D7</accession>
<sequence>MGQPLLNLSHFSDWHFSGGTAQSHGWRGCTTCPTCTTSKTE</sequence>
<organism evidence="1 2">
    <name type="scientific">Salmonella typhimurium (strain 14028s / SGSC 2262)</name>
    <dbReference type="NCBI Taxonomy" id="588858"/>
    <lineage>
        <taxon>Bacteria</taxon>
        <taxon>Pseudomonadati</taxon>
        <taxon>Pseudomonadota</taxon>
        <taxon>Gammaproteobacteria</taxon>
        <taxon>Enterobacterales</taxon>
        <taxon>Enterobacteriaceae</taxon>
        <taxon>Salmonella</taxon>
    </lineage>
</organism>
<dbReference type="HOGENOM" id="CLU_213178_0_0_6"/>
<evidence type="ECO:0000313" key="2">
    <source>
        <dbReference type="Proteomes" id="UP000002695"/>
    </source>
</evidence>
<keyword evidence="2" id="KW-1185">Reference proteome</keyword>
<protein>
    <submittedName>
        <fullName evidence="1">Uncharacterized protein</fullName>
    </submittedName>
</protein>
<dbReference type="Proteomes" id="UP000002695">
    <property type="component" value="Chromosome"/>
</dbReference>
<proteinExistence type="predicted"/>
<dbReference type="KEGG" id="seo:STM14_3309"/>
<reference evidence="1 2" key="1">
    <citation type="journal article" date="2010" name="J. Bacteriol.">
        <title>Short-term signatures of evolutionary change in the Salmonella enterica serovar typhimurium 14028 genome.</title>
        <authorList>
            <person name="Jarvik T."/>
            <person name="Smillie C."/>
            <person name="Groisman E.A."/>
            <person name="Ochman H."/>
        </authorList>
    </citation>
    <scope>NUCLEOTIDE SEQUENCE [LARGE SCALE GENOMIC DNA]</scope>
    <source>
        <strain evidence="2">14028s / SGSC 2262</strain>
    </source>
</reference>
<gene>
    <name evidence="1" type="ordered locus">STM14_3309</name>
</gene>
<dbReference type="PATRIC" id="fig|588858.6.peg.3059"/>
<dbReference type="EMBL" id="CP001363">
    <property type="protein sequence ID" value="ACY89731.1"/>
    <property type="molecule type" value="Genomic_DNA"/>
</dbReference>